<feature type="region of interest" description="Disordered" evidence="2">
    <location>
        <begin position="1"/>
        <end position="184"/>
    </location>
</feature>
<evidence type="ECO:0000256" key="2">
    <source>
        <dbReference type="SAM" id="MobiDB-lite"/>
    </source>
</evidence>
<gene>
    <name evidence="3" type="ORF">RCOM_1504190</name>
</gene>
<feature type="coiled-coil region" evidence="1">
    <location>
        <begin position="199"/>
        <end position="310"/>
    </location>
</feature>
<feature type="region of interest" description="Disordered" evidence="2">
    <location>
        <begin position="533"/>
        <end position="555"/>
    </location>
</feature>
<dbReference type="InterPro" id="IPR040321">
    <property type="entry name" value="SCD2-like"/>
</dbReference>
<dbReference type="GO" id="GO:0000911">
    <property type="term" value="P:cytokinesis by cell plate formation"/>
    <property type="evidence" value="ECO:0007669"/>
    <property type="project" value="InterPro"/>
</dbReference>
<name>B9RA81_RICCO</name>
<evidence type="ECO:0000313" key="3">
    <source>
        <dbReference type="EMBL" id="EEF51708.1"/>
    </source>
</evidence>
<feature type="compositionally biased region" description="Polar residues" evidence="2">
    <location>
        <begin position="135"/>
        <end position="149"/>
    </location>
</feature>
<keyword evidence="4" id="KW-1185">Reference proteome</keyword>
<dbReference type="OrthoDB" id="2014962at2759"/>
<dbReference type="OMA" id="GPKHEHW"/>
<feature type="compositionally biased region" description="Low complexity" evidence="2">
    <location>
        <begin position="16"/>
        <end position="34"/>
    </location>
</feature>
<reference evidence="4" key="1">
    <citation type="journal article" date="2010" name="Nat. Biotechnol.">
        <title>Draft genome sequence of the oilseed species Ricinus communis.</title>
        <authorList>
            <person name="Chan A.P."/>
            <person name="Crabtree J."/>
            <person name="Zhao Q."/>
            <person name="Lorenzi H."/>
            <person name="Orvis J."/>
            <person name="Puiu D."/>
            <person name="Melake-Berhan A."/>
            <person name="Jones K.M."/>
            <person name="Redman J."/>
            <person name="Chen G."/>
            <person name="Cahoon E.B."/>
            <person name="Gedil M."/>
            <person name="Stanke M."/>
            <person name="Haas B.J."/>
            <person name="Wortman J.R."/>
            <person name="Fraser-Liggett C.M."/>
            <person name="Ravel J."/>
            <person name="Rabinowicz P.D."/>
        </authorList>
    </citation>
    <scope>NUCLEOTIDE SEQUENCE [LARGE SCALE GENOMIC DNA]</scope>
    <source>
        <strain evidence="4">cv. Hale</strain>
    </source>
</reference>
<evidence type="ECO:0000313" key="4">
    <source>
        <dbReference type="Proteomes" id="UP000008311"/>
    </source>
</evidence>
<dbReference type="PANTHER" id="PTHR31762">
    <property type="entry name" value="FAS-BINDING FACTOR-LIKE PROTEIN"/>
    <property type="match status" value="1"/>
</dbReference>
<proteinExistence type="predicted"/>
<dbReference type="KEGG" id="rcu:8275507"/>
<dbReference type="EMBL" id="EQ973773">
    <property type="protein sequence ID" value="EEF51708.1"/>
    <property type="molecule type" value="Genomic_DNA"/>
</dbReference>
<feature type="compositionally biased region" description="Low complexity" evidence="2">
    <location>
        <begin position="90"/>
        <end position="105"/>
    </location>
</feature>
<dbReference type="Proteomes" id="UP000008311">
    <property type="component" value="Unassembled WGS sequence"/>
</dbReference>
<dbReference type="FunCoup" id="B9RA81">
    <property type="interactions" value="1946"/>
</dbReference>
<feature type="compositionally biased region" description="Low complexity" evidence="2">
    <location>
        <begin position="49"/>
        <end position="63"/>
    </location>
</feature>
<protein>
    <recommendedName>
        <fullName evidence="5">Coiled-coil domain-containing protein SCD2</fullName>
    </recommendedName>
</protein>
<feature type="compositionally biased region" description="Acidic residues" evidence="2">
    <location>
        <begin position="67"/>
        <end position="76"/>
    </location>
</feature>
<feature type="compositionally biased region" description="Polar residues" evidence="2">
    <location>
        <begin position="35"/>
        <end position="48"/>
    </location>
</feature>
<evidence type="ECO:0000256" key="1">
    <source>
        <dbReference type="SAM" id="Coils"/>
    </source>
</evidence>
<evidence type="ECO:0008006" key="5">
    <source>
        <dbReference type="Google" id="ProtNLM"/>
    </source>
</evidence>
<keyword evidence="1" id="KW-0175">Coiled coil</keyword>
<feature type="compositionally biased region" description="Basic and acidic residues" evidence="2">
    <location>
        <begin position="381"/>
        <end position="400"/>
    </location>
</feature>
<sequence>MDRRRTGSPVYSRQWSGSSTGSSSPAMSPAHPSSRLGTGMSTIKRTQNVAAKAAAQRLAQVMASQTADDDDDEDDDLGFRFSAPPPPAPSSFSNNNHSGNNNNNSITAPSISLARPNRSPSPALGRNFAEHVPSVRSSSAGRPSISVRTGTLVPPTKSSIRTPISIPAIEPPSNRSREKRFTSDVGQLKLKDAGDQREASALRDELDMLQEENEVILDKLRLTEERREEAEARARELEKQVAALGEGVSLEAKLLSRKEAALRQREAALKAAKQAKGGKDEEIAALRSELENLKEGAAVAVEQFREAESEAKALRTMTQRMILTQEEMEEVVLKRCWLARYWALAVQHGICSDIAGTKHEHWSALAPLPFEVVISAGQKAKEESLGGDDPDRGKSVRDLSDLSGEGNIESMLSVEMGLRELASLKVEDAVVLALAQHRRPNLRSSVDPKFTEAFELSEEEAEDVIFKEAWLTYFWRRAKMHAVEDDIAEERLQFWISRSRQSPTSHDAVDVERGLLELRKLSIEQQLWEASRREIDQPTSGSVANHKRTDSEISY</sequence>
<accession>B9RA81</accession>
<organism evidence="3 4">
    <name type="scientific">Ricinus communis</name>
    <name type="common">Castor bean</name>
    <dbReference type="NCBI Taxonomy" id="3988"/>
    <lineage>
        <taxon>Eukaryota</taxon>
        <taxon>Viridiplantae</taxon>
        <taxon>Streptophyta</taxon>
        <taxon>Embryophyta</taxon>
        <taxon>Tracheophyta</taxon>
        <taxon>Spermatophyta</taxon>
        <taxon>Magnoliopsida</taxon>
        <taxon>eudicotyledons</taxon>
        <taxon>Gunneridae</taxon>
        <taxon>Pentapetalae</taxon>
        <taxon>rosids</taxon>
        <taxon>fabids</taxon>
        <taxon>Malpighiales</taxon>
        <taxon>Euphorbiaceae</taxon>
        <taxon>Acalyphoideae</taxon>
        <taxon>Acalypheae</taxon>
        <taxon>Ricinus</taxon>
    </lineage>
</organism>
<dbReference type="PANTHER" id="PTHR31762:SF4">
    <property type="entry name" value="COILED-COIL DOMAIN-CONTAINING PROTEIN SCD2"/>
    <property type="match status" value="1"/>
</dbReference>
<feature type="region of interest" description="Disordered" evidence="2">
    <location>
        <begin position="381"/>
        <end position="402"/>
    </location>
</feature>
<dbReference type="eggNOG" id="ENOG502QQ0G">
    <property type="taxonomic scope" value="Eukaryota"/>
</dbReference>
<dbReference type="AlphaFoldDB" id="B9RA81"/>
<dbReference type="STRING" id="3988.B9RA81"/>
<dbReference type="InParanoid" id="B9RA81"/>